<accession>A0A401IRB9</accession>
<evidence type="ECO:0000313" key="2">
    <source>
        <dbReference type="Proteomes" id="UP000286848"/>
    </source>
</evidence>
<dbReference type="RefSeq" id="WP_124975118.1">
    <property type="nucleotide sequence ID" value="NZ_BFFP01000005.1"/>
</dbReference>
<protein>
    <submittedName>
        <fullName evidence="1">Uncharacterized protein</fullName>
    </submittedName>
</protein>
<name>A0A401IRB9_9LACO</name>
<proteinExistence type="predicted"/>
<comment type="caution">
    <text evidence="1">The sequence shown here is derived from an EMBL/GenBank/DDBJ whole genome shotgun (WGS) entry which is preliminary data.</text>
</comment>
<reference evidence="1 2" key="1">
    <citation type="journal article" date="2019" name="Int. J. Syst. Evol. Microbiol.">
        <title>Lactobacillus salitolerans sp. nov., a novel lactic acid bacterium isolated from spent mushroom substrates.</title>
        <authorList>
            <person name="Tohno M."/>
            <person name="Tanizawa Y."/>
            <person name="Kojima Y."/>
            <person name="Sakamoto M."/>
            <person name="Nakamura Y."/>
            <person name="Ohkuma M."/>
            <person name="Kobayashi H."/>
        </authorList>
    </citation>
    <scope>NUCLEOTIDE SEQUENCE [LARGE SCALE GENOMIC DNA]</scope>
    <source>
        <strain evidence="1 2">YK43</strain>
    </source>
</reference>
<dbReference type="EMBL" id="BFFP01000005">
    <property type="protein sequence ID" value="GBG94055.1"/>
    <property type="molecule type" value="Genomic_DNA"/>
</dbReference>
<gene>
    <name evidence="1" type="ORF">LFYK43_05140</name>
</gene>
<dbReference type="AlphaFoldDB" id="A0A401IRB9"/>
<organism evidence="1 2">
    <name type="scientific">Ligilactobacillus salitolerans</name>
    <dbReference type="NCBI Taxonomy" id="1808352"/>
    <lineage>
        <taxon>Bacteria</taxon>
        <taxon>Bacillati</taxon>
        <taxon>Bacillota</taxon>
        <taxon>Bacilli</taxon>
        <taxon>Lactobacillales</taxon>
        <taxon>Lactobacillaceae</taxon>
        <taxon>Ligilactobacillus</taxon>
    </lineage>
</organism>
<keyword evidence="2" id="KW-1185">Reference proteome</keyword>
<evidence type="ECO:0000313" key="1">
    <source>
        <dbReference type="EMBL" id="GBG94055.1"/>
    </source>
</evidence>
<dbReference type="Proteomes" id="UP000286848">
    <property type="component" value="Unassembled WGS sequence"/>
</dbReference>
<sequence>MKIRGMTAVEVDNLNLDLSIKTDMAQSETELAAVRIKLAEIGMWETEIFQPNYAETQSLENSKNQIGQTLIKVKDYMVKHLLPPKEELLKSYDSFRDMVHLSDEEAAEYQLLRLLVNDDTISRQKFQQIMQDFLGMREVEDSKLPGFEPHRKYLQKEYLSPKAAKVMRKRTKNKSKKRRKKK</sequence>